<dbReference type="Proteomes" id="UP000196320">
    <property type="component" value="Unassembled WGS sequence"/>
</dbReference>
<dbReference type="EMBL" id="FUKO01000033">
    <property type="protein sequence ID" value="SJN43667.1"/>
    <property type="molecule type" value="Genomic_DNA"/>
</dbReference>
<sequence>MDGHALLDNTSASITEAQTASELVDGVIDGHADADDDQRLVLRARFLADHANAVQATILADVAHHYDLDEDALTVLLHDRVREAVAFDRWDSDIPLILISTGYTPFTDRPQPVGDSIVWLDPSTETSFLRSISCVGPVTWFVADAA</sequence>
<proteinExistence type="predicted"/>
<name>A0A1R4KHJ9_9MICO</name>
<accession>A0A1R4KHJ9</accession>
<protein>
    <submittedName>
        <fullName evidence="1">Uncharacterized protein</fullName>
    </submittedName>
</protein>
<reference evidence="1 2" key="1">
    <citation type="submission" date="2017-02" db="EMBL/GenBank/DDBJ databases">
        <authorList>
            <person name="Peterson S.W."/>
        </authorList>
    </citation>
    <scope>NUCLEOTIDE SEQUENCE [LARGE SCALE GENOMIC DNA]</scope>
    <source>
        <strain evidence="1 2">B Mb 05.01</strain>
    </source>
</reference>
<dbReference type="OrthoDB" id="5122386at2"/>
<keyword evidence="2" id="KW-1185">Reference proteome</keyword>
<dbReference type="AlphaFoldDB" id="A0A1R4KHJ9"/>
<evidence type="ECO:0000313" key="2">
    <source>
        <dbReference type="Proteomes" id="UP000196320"/>
    </source>
</evidence>
<organism evidence="1 2">
    <name type="scientific">Microbacterium esteraromaticum</name>
    <dbReference type="NCBI Taxonomy" id="57043"/>
    <lineage>
        <taxon>Bacteria</taxon>
        <taxon>Bacillati</taxon>
        <taxon>Actinomycetota</taxon>
        <taxon>Actinomycetes</taxon>
        <taxon>Micrococcales</taxon>
        <taxon>Microbacteriaceae</taxon>
        <taxon>Microbacterium</taxon>
    </lineage>
</organism>
<evidence type="ECO:0000313" key="1">
    <source>
        <dbReference type="EMBL" id="SJN43667.1"/>
    </source>
</evidence>
<dbReference type="RefSeq" id="WP_087132630.1">
    <property type="nucleotide sequence ID" value="NZ_FUKO01000033.1"/>
</dbReference>
<gene>
    <name evidence="1" type="ORF">FM104_12820</name>
</gene>